<gene>
    <name evidence="2" type="ORF">MNBD_ALPHA02-481</name>
</gene>
<feature type="transmembrane region" description="Helical" evidence="1">
    <location>
        <begin position="21"/>
        <end position="42"/>
    </location>
</feature>
<keyword evidence="1" id="KW-0472">Membrane</keyword>
<feature type="transmembrane region" description="Helical" evidence="1">
    <location>
        <begin position="93"/>
        <end position="111"/>
    </location>
</feature>
<feature type="transmembrane region" description="Helical" evidence="1">
    <location>
        <begin position="126"/>
        <end position="146"/>
    </location>
</feature>
<evidence type="ECO:0000313" key="2">
    <source>
        <dbReference type="EMBL" id="VAV89456.1"/>
    </source>
</evidence>
<reference evidence="2" key="1">
    <citation type="submission" date="2018-06" db="EMBL/GenBank/DDBJ databases">
        <authorList>
            <person name="Zhirakovskaya E."/>
        </authorList>
    </citation>
    <scope>NUCLEOTIDE SEQUENCE</scope>
</reference>
<keyword evidence="1" id="KW-0812">Transmembrane</keyword>
<name>A0A3B0RL24_9ZZZZ</name>
<organism evidence="2">
    <name type="scientific">hydrothermal vent metagenome</name>
    <dbReference type="NCBI Taxonomy" id="652676"/>
    <lineage>
        <taxon>unclassified sequences</taxon>
        <taxon>metagenomes</taxon>
        <taxon>ecological metagenomes</taxon>
    </lineage>
</organism>
<dbReference type="EMBL" id="UOED01000046">
    <property type="protein sequence ID" value="VAV89456.1"/>
    <property type="molecule type" value="Genomic_DNA"/>
</dbReference>
<accession>A0A3B0RL24</accession>
<proteinExistence type="predicted"/>
<feature type="transmembrane region" description="Helical" evidence="1">
    <location>
        <begin position="54"/>
        <end position="72"/>
    </location>
</feature>
<evidence type="ECO:0000256" key="1">
    <source>
        <dbReference type="SAM" id="Phobius"/>
    </source>
</evidence>
<sequence length="165" mass="18844">MITGKKIVSYAQLLDSLMHRVAIAIILLIIIRGIGLSEYFISDKLYGNLYYLQIAFRIGIVALILPVFINFFRLKFRGQCDIREEDSYISETFKRGCVMSFALSILFIQLVRKVAVQYAADLPTPVYIGAIEIFSLSVFCVTYFYLIYSESRDDQGDDFTGEQGQ</sequence>
<protein>
    <submittedName>
        <fullName evidence="2">Uncharacterized protein</fullName>
    </submittedName>
</protein>
<keyword evidence="1" id="KW-1133">Transmembrane helix</keyword>
<dbReference type="AlphaFoldDB" id="A0A3B0RL24"/>